<accession>A0A4Q0PJ16</accession>
<gene>
    <name evidence="2" type="ORF">DSM02_608</name>
</gene>
<name>A0A4Q0PJ16_9FLAO</name>
<evidence type="ECO:0008006" key="4">
    <source>
        <dbReference type="Google" id="ProtNLM"/>
    </source>
</evidence>
<dbReference type="SUPFAM" id="SSF49785">
    <property type="entry name" value="Galactose-binding domain-like"/>
    <property type="match status" value="2"/>
</dbReference>
<dbReference type="Proteomes" id="UP000289859">
    <property type="component" value="Unassembled WGS sequence"/>
</dbReference>
<keyword evidence="1" id="KW-0732">Signal</keyword>
<evidence type="ECO:0000313" key="3">
    <source>
        <dbReference type="Proteomes" id="UP000289859"/>
    </source>
</evidence>
<comment type="caution">
    <text evidence="2">The sequence shown here is derived from an EMBL/GenBank/DDBJ whole genome shotgun (WGS) entry which is preliminary data.</text>
</comment>
<dbReference type="InterPro" id="IPR035986">
    <property type="entry name" value="PKD_dom_sf"/>
</dbReference>
<reference evidence="2 3" key="1">
    <citation type="submission" date="2018-07" db="EMBL/GenBank/DDBJ databases">
        <title>Leeuwenhoekiella genomics.</title>
        <authorList>
            <person name="Tahon G."/>
            <person name="Willems A."/>
        </authorList>
    </citation>
    <scope>NUCLEOTIDE SEQUENCE [LARGE SCALE GENOMIC DNA]</scope>
    <source>
        <strain evidence="2 3">LMG 29608</strain>
    </source>
</reference>
<dbReference type="OrthoDB" id="5381604at2"/>
<evidence type="ECO:0000313" key="2">
    <source>
        <dbReference type="EMBL" id="RXG26608.1"/>
    </source>
</evidence>
<protein>
    <recommendedName>
        <fullName evidence="4">PKD domain-containing protein</fullName>
    </recommendedName>
</protein>
<sequence length="537" mass="57963">MKIFKLLVALTVVLTVFNACEDDVVTNYALQDISAPQNLTANFDIAQDDSGTLTITPAGEGASTFTINWGDEGQTEETINAGESASNTFPEGEYMVRVVATGATGLTSEYSQLVTISFRAPENLVVTVDQSAANPSNVVVSAEADFATLFDVYFGDETTEEPVQFMPGESVSHEYEELGAYTIRIIAKGAGVATTETTEAITVYEVTSPLEGALNPTEKAASVISLFSGAYRDIDMRTWRTDWSVGTLTDIDIKGNTTKQYDELSFVGVEPASPIDASSMTHFNIDVWTGTATQLRIKLVDFGPDGGFDGGDDSEHEITLNLDNGDFVQGSWVSLDLPLSAFTGLNEREHIAQLIYSAGPAGAATVYVDNVYFYDENYVSLTAPATAAAVPSADAGSVFSVFSNSFEDPAGVNYFPNWGQSTSYEQIDLSGNAAIKYGNANYQGIDIGEEVDASAYSFVHIDVWSADYTTIPFFIIDASGERPVDLEVNPEQWTSIDLPLSAFTDQGISINKVFQFKFDVGFSAGGTFYIDNLYFHN</sequence>
<dbReference type="EMBL" id="QOVK01000001">
    <property type="protein sequence ID" value="RXG26608.1"/>
    <property type="molecule type" value="Genomic_DNA"/>
</dbReference>
<dbReference type="Gene3D" id="2.60.120.430">
    <property type="entry name" value="Galactose-binding lectin"/>
    <property type="match status" value="2"/>
</dbReference>
<dbReference type="InterPro" id="IPR008979">
    <property type="entry name" value="Galactose-bd-like_sf"/>
</dbReference>
<dbReference type="Gene3D" id="2.60.40.10">
    <property type="entry name" value="Immunoglobulins"/>
    <property type="match status" value="1"/>
</dbReference>
<feature type="chain" id="PRO_5020445455" description="PKD domain-containing protein" evidence="1">
    <location>
        <begin position="22"/>
        <end position="537"/>
    </location>
</feature>
<proteinExistence type="predicted"/>
<dbReference type="AlphaFoldDB" id="A0A4Q0PJ16"/>
<dbReference type="InterPro" id="IPR013783">
    <property type="entry name" value="Ig-like_fold"/>
</dbReference>
<keyword evidence="3" id="KW-1185">Reference proteome</keyword>
<dbReference type="RefSeq" id="WP_128764241.1">
    <property type="nucleotide sequence ID" value="NZ_JBHUOO010000005.1"/>
</dbReference>
<organism evidence="2 3">
    <name type="scientific">Leeuwenhoekiella polynyae</name>
    <dbReference type="NCBI Taxonomy" id="1550906"/>
    <lineage>
        <taxon>Bacteria</taxon>
        <taxon>Pseudomonadati</taxon>
        <taxon>Bacteroidota</taxon>
        <taxon>Flavobacteriia</taxon>
        <taxon>Flavobacteriales</taxon>
        <taxon>Flavobacteriaceae</taxon>
        <taxon>Leeuwenhoekiella</taxon>
    </lineage>
</organism>
<evidence type="ECO:0000256" key="1">
    <source>
        <dbReference type="SAM" id="SignalP"/>
    </source>
</evidence>
<feature type="signal peptide" evidence="1">
    <location>
        <begin position="1"/>
        <end position="21"/>
    </location>
</feature>
<dbReference type="SUPFAM" id="SSF49299">
    <property type="entry name" value="PKD domain"/>
    <property type="match status" value="1"/>
</dbReference>